<dbReference type="GO" id="GO:0012505">
    <property type="term" value="C:endomembrane system"/>
    <property type="evidence" value="ECO:0007669"/>
    <property type="project" value="UniProtKB-SubCell"/>
</dbReference>
<evidence type="ECO:0000256" key="4">
    <source>
        <dbReference type="ARBA" id="ARBA00023136"/>
    </source>
</evidence>
<feature type="transmembrane region" description="Helical" evidence="7">
    <location>
        <begin position="212"/>
        <end position="231"/>
    </location>
</feature>
<evidence type="ECO:0000256" key="2">
    <source>
        <dbReference type="ARBA" id="ARBA00022692"/>
    </source>
</evidence>
<feature type="compositionally biased region" description="Basic and acidic residues" evidence="6">
    <location>
        <begin position="318"/>
        <end position="328"/>
    </location>
</feature>
<evidence type="ECO:0000256" key="1">
    <source>
        <dbReference type="ARBA" id="ARBA00004127"/>
    </source>
</evidence>
<feature type="region of interest" description="Disordered" evidence="6">
    <location>
        <begin position="299"/>
        <end position="337"/>
    </location>
</feature>
<comment type="subcellular location">
    <subcellularLocation>
        <location evidence="1">Endomembrane system</location>
        <topology evidence="1">Multi-pass membrane protein</topology>
    </subcellularLocation>
</comment>
<dbReference type="Pfam" id="PF10332">
    <property type="entry name" value="DUF2418"/>
    <property type="match status" value="1"/>
</dbReference>
<dbReference type="Pfam" id="PF06984">
    <property type="entry name" value="MRP-L47"/>
    <property type="match status" value="1"/>
</dbReference>
<feature type="region of interest" description="Disordered" evidence="6">
    <location>
        <begin position="355"/>
        <end position="430"/>
    </location>
</feature>
<dbReference type="OrthoDB" id="3363151at2759"/>
<comment type="caution">
    <text evidence="8">The sequence shown here is derived from an EMBL/GenBank/DDBJ whole genome shotgun (WGS) entry which is preliminary data.</text>
</comment>
<dbReference type="Gene3D" id="6.10.330.20">
    <property type="match status" value="1"/>
</dbReference>
<dbReference type="Proteomes" id="UP000192596">
    <property type="component" value="Unassembled WGS sequence"/>
</dbReference>
<dbReference type="PANTHER" id="PTHR28293">
    <property type="entry name" value="NUCLEAR RIM PROTEIN 1"/>
    <property type="match status" value="1"/>
</dbReference>
<name>A0A1V8T2V8_9PEZI</name>
<protein>
    <recommendedName>
        <fullName evidence="5">54S ribosomal protein L4, mitochondrial</fullName>
    </recommendedName>
</protein>
<keyword evidence="9" id="KW-1185">Reference proteome</keyword>
<dbReference type="PANTHER" id="PTHR28293:SF1">
    <property type="entry name" value="NUCLEAR RIM PROTEIN 1"/>
    <property type="match status" value="1"/>
</dbReference>
<dbReference type="STRING" id="1507870.A0A1V8T2V8"/>
<dbReference type="AlphaFoldDB" id="A0A1V8T2V8"/>
<dbReference type="GO" id="GO:0005761">
    <property type="term" value="C:mitochondrial ribosome"/>
    <property type="evidence" value="ECO:0007669"/>
    <property type="project" value="InterPro"/>
</dbReference>
<feature type="transmembrane region" description="Helical" evidence="7">
    <location>
        <begin position="85"/>
        <end position="110"/>
    </location>
</feature>
<gene>
    <name evidence="8" type="ORF">B0A48_09261</name>
</gene>
<accession>A0A1V8T2V8</accession>
<dbReference type="EMBL" id="NAJO01000019">
    <property type="protein sequence ID" value="OQO05492.1"/>
    <property type="molecule type" value="Genomic_DNA"/>
</dbReference>
<proteinExistence type="predicted"/>
<keyword evidence="4 7" id="KW-0472">Membrane</keyword>
<dbReference type="GO" id="GO:0003735">
    <property type="term" value="F:structural constituent of ribosome"/>
    <property type="evidence" value="ECO:0007669"/>
    <property type="project" value="InterPro"/>
</dbReference>
<dbReference type="GO" id="GO:0007096">
    <property type="term" value="P:regulation of exit from mitosis"/>
    <property type="evidence" value="ECO:0007669"/>
    <property type="project" value="TreeGrafter"/>
</dbReference>
<dbReference type="InterPro" id="IPR010729">
    <property type="entry name" value="Ribosomal_uL29_mit"/>
</dbReference>
<evidence type="ECO:0000256" key="6">
    <source>
        <dbReference type="SAM" id="MobiDB-lite"/>
    </source>
</evidence>
<keyword evidence="2 7" id="KW-0812">Transmembrane</keyword>
<dbReference type="InterPro" id="IPR038340">
    <property type="entry name" value="MRP-L47_sf"/>
</dbReference>
<reference evidence="9" key="1">
    <citation type="submission" date="2017-03" db="EMBL/GenBank/DDBJ databases">
        <title>Genomes of endolithic fungi from Antarctica.</title>
        <authorList>
            <person name="Coleine C."/>
            <person name="Masonjones S."/>
            <person name="Stajich J.E."/>
        </authorList>
    </citation>
    <scope>NUCLEOTIDE SEQUENCE [LARGE SCALE GENOMIC DNA]</scope>
    <source>
        <strain evidence="9">CCFEE 5527</strain>
    </source>
</reference>
<dbReference type="GO" id="GO:0043007">
    <property type="term" value="P:maintenance of rDNA"/>
    <property type="evidence" value="ECO:0007669"/>
    <property type="project" value="TreeGrafter"/>
</dbReference>
<dbReference type="GO" id="GO:0006412">
    <property type="term" value="P:translation"/>
    <property type="evidence" value="ECO:0007669"/>
    <property type="project" value="InterPro"/>
</dbReference>
<evidence type="ECO:0000256" key="7">
    <source>
        <dbReference type="SAM" id="Phobius"/>
    </source>
</evidence>
<organism evidence="8 9">
    <name type="scientific">Cryoendolithus antarcticus</name>
    <dbReference type="NCBI Taxonomy" id="1507870"/>
    <lineage>
        <taxon>Eukaryota</taxon>
        <taxon>Fungi</taxon>
        <taxon>Dikarya</taxon>
        <taxon>Ascomycota</taxon>
        <taxon>Pezizomycotina</taxon>
        <taxon>Dothideomycetes</taxon>
        <taxon>Dothideomycetidae</taxon>
        <taxon>Cladosporiales</taxon>
        <taxon>Cladosporiaceae</taxon>
        <taxon>Cryoendolithus</taxon>
    </lineage>
</organism>
<dbReference type="InterPro" id="IPR018819">
    <property type="entry name" value="Nur1/Mug154"/>
</dbReference>
<evidence type="ECO:0000256" key="3">
    <source>
        <dbReference type="ARBA" id="ARBA00022989"/>
    </source>
</evidence>
<dbReference type="InParanoid" id="A0A1V8T2V8"/>
<keyword evidence="3 7" id="KW-1133">Transmembrane helix</keyword>
<evidence type="ECO:0000313" key="9">
    <source>
        <dbReference type="Proteomes" id="UP000192596"/>
    </source>
</evidence>
<evidence type="ECO:0000256" key="5">
    <source>
        <dbReference type="ARBA" id="ARBA00035399"/>
    </source>
</evidence>
<evidence type="ECO:0000313" key="8">
    <source>
        <dbReference type="EMBL" id="OQO05492.1"/>
    </source>
</evidence>
<sequence length="689" mass="76743">MPPLVRRRPLLERIKANLDLGDIWLWISEELNDDTYDELLKEWATTIGIALNIVFVIARGASSPSVSRGSEDVFGDRESRRGSGWFTWLASFLVYSLTLICCANAFWTFFRKRHYRLFEQPVDLPPSTPSAHRVRVDSSPASSSPIQYLQTVIAAARAGAQAYPDPEREVWEVSIWDPKPFNLTVFTLFSPGHLLVYLSILPTAEFDQRPSLTVLMAILFGTVLAFQLGFLRTSFSQQAKDSVLIHGEVMNEYDTKFVHPFLNHPVRDVGIQTRESALSPRGTKTREVDVYTPTTIVKRGFKTNPNTNYASSYDPDDLASKPEPRRQEAAPTISTSSIFKSPAPAAYVNGYTQSPAAATSGRDYSSPIKPHHERLRERSPVKGDGGSFGIYSHAASPLRKATSTSQIRAERAGSPLKRASGVGGVNGAGEERRRVTGSIFSSLLQSTPHRSTALPPPFLLPAFARNTPFSTTSPASSKPTKKWNNSTRGMSAIKRSGLNKRIKLSVDLAKLPRPVLDPSLRSTVEVDPNHGLYGFFNTTRDALMTPEQLHAHGRGWTVQELRVKSWDDLWRLWWVSSLEVNRIKTYEQERERVKAGYGGFEAEGRLKEVRLTQKAVRHVLTERWYAWEAARVAAVEDPEVDLFPPSGGRGFVPGRGVEEEEVKIEKLPFQEALGSYQPGARGGQQPTAP</sequence>